<feature type="modified residue" description="4-aspartylphosphate" evidence="3">
    <location>
        <position position="80"/>
    </location>
</feature>
<reference evidence="5 6" key="1">
    <citation type="submission" date="2018-09" db="EMBL/GenBank/DDBJ databases">
        <authorList>
            <person name="Wang Z."/>
        </authorList>
    </citation>
    <scope>NUCLEOTIDE SEQUENCE [LARGE SCALE GENOMIC DNA]</scope>
    <source>
        <strain evidence="5 6">ALS 81</strain>
    </source>
</reference>
<dbReference type="GO" id="GO:0006935">
    <property type="term" value="P:chemotaxis"/>
    <property type="evidence" value="ECO:0007669"/>
    <property type="project" value="UniProtKB-KW"/>
</dbReference>
<comment type="caution">
    <text evidence="5">The sequence shown here is derived from an EMBL/GenBank/DDBJ whole genome shotgun (WGS) entry which is preliminary data.</text>
</comment>
<dbReference type="GO" id="GO:0000160">
    <property type="term" value="P:phosphorelay signal transduction system"/>
    <property type="evidence" value="ECO:0007669"/>
    <property type="project" value="InterPro"/>
</dbReference>
<feature type="domain" description="Response regulatory" evidence="4">
    <location>
        <begin position="30"/>
        <end position="145"/>
    </location>
</feature>
<dbReference type="SUPFAM" id="SSF52172">
    <property type="entry name" value="CheY-like"/>
    <property type="match status" value="1"/>
</dbReference>
<evidence type="ECO:0000256" key="2">
    <source>
        <dbReference type="ARBA" id="ARBA00022553"/>
    </source>
</evidence>
<sequence>MIDHRSSYKLLLILARLQQDMLRRITMISEIIICDDSNLARKQMARALPYELDAKIHFAGNGLQALEMIRTKSFDLMFLDLTMPVMDGYQVLAALQAEGHDLHVIVVSGDIQEKAQQKVTHLGAKAFIQKPCDPQKIESILKDLPLQGLNPVAQAQNNQHQDFSNPTPPLERLREITNVAMGQAASLLAREIGVFVNVPIPLVNEVQPSELVMAIQSLGKGQQRKGVCQGFVASGIRGEAMLILHDDDLKLLAEVFEFKQSDYSSSSSEILMEVASILISACLKGIGDQLSLRFSQGTPITLGKNETLEQLIERGSQQWANTLAVEIDYYIESHGIQCTLLLLFPENSIDKLHQLTAYFEG</sequence>
<dbReference type="CDD" id="cd17910">
    <property type="entry name" value="CheC_ClassII"/>
    <property type="match status" value="1"/>
</dbReference>
<dbReference type="EMBL" id="RAQO01000008">
    <property type="protein sequence ID" value="RKF15745.1"/>
    <property type="molecule type" value="Genomic_DNA"/>
</dbReference>
<dbReference type="InterPro" id="IPR050595">
    <property type="entry name" value="Bact_response_regulator"/>
</dbReference>
<keyword evidence="2 3" id="KW-0597">Phosphoprotein</keyword>
<dbReference type="PANTHER" id="PTHR44591">
    <property type="entry name" value="STRESS RESPONSE REGULATOR PROTEIN 1"/>
    <property type="match status" value="1"/>
</dbReference>
<dbReference type="PROSITE" id="PS50110">
    <property type="entry name" value="RESPONSE_REGULATORY"/>
    <property type="match status" value="1"/>
</dbReference>
<accession>A0A420E8J4</accession>
<organism evidence="5 6">
    <name type="scientific">Alginatibacterium sediminis</name>
    <dbReference type="NCBI Taxonomy" id="2164068"/>
    <lineage>
        <taxon>Bacteria</taxon>
        <taxon>Pseudomonadati</taxon>
        <taxon>Pseudomonadota</taxon>
        <taxon>Gammaproteobacteria</taxon>
        <taxon>Alteromonadales</taxon>
        <taxon>Alteromonadaceae</taxon>
        <taxon>Alginatibacterium</taxon>
    </lineage>
</organism>
<dbReference type="CDD" id="cd17593">
    <property type="entry name" value="REC_CheC-like"/>
    <property type="match status" value="1"/>
</dbReference>
<keyword evidence="1" id="KW-0145">Chemotaxis</keyword>
<gene>
    <name evidence="5" type="ORF">DBZ36_15310</name>
</gene>
<dbReference type="PANTHER" id="PTHR44591:SF24">
    <property type="entry name" value="PROTEIN-GLUTAMATE METHYLESTERASE_PROTEIN-GLUTAMINE GLUTAMINASE 1"/>
    <property type="match status" value="1"/>
</dbReference>
<dbReference type="AlphaFoldDB" id="A0A420E8J4"/>
<dbReference type="SUPFAM" id="SSF103039">
    <property type="entry name" value="CheC-like"/>
    <property type="match status" value="1"/>
</dbReference>
<evidence type="ECO:0000256" key="3">
    <source>
        <dbReference type="PROSITE-ProRule" id="PRU00169"/>
    </source>
</evidence>
<dbReference type="Proteomes" id="UP000286482">
    <property type="component" value="Unassembled WGS sequence"/>
</dbReference>
<evidence type="ECO:0000256" key="1">
    <source>
        <dbReference type="ARBA" id="ARBA00022500"/>
    </source>
</evidence>
<evidence type="ECO:0000313" key="6">
    <source>
        <dbReference type="Proteomes" id="UP000286482"/>
    </source>
</evidence>
<name>A0A420E8J4_9ALTE</name>
<keyword evidence="6" id="KW-1185">Reference proteome</keyword>
<protein>
    <submittedName>
        <fullName evidence="5">Response regulator</fullName>
    </submittedName>
</protein>
<proteinExistence type="predicted"/>
<dbReference type="InterPro" id="IPR028976">
    <property type="entry name" value="CheC-like_sf"/>
</dbReference>
<dbReference type="Pfam" id="PF00072">
    <property type="entry name" value="Response_reg"/>
    <property type="match status" value="1"/>
</dbReference>
<dbReference type="Gene3D" id="3.40.1550.10">
    <property type="entry name" value="CheC-like"/>
    <property type="match status" value="1"/>
</dbReference>
<evidence type="ECO:0000259" key="4">
    <source>
        <dbReference type="PROSITE" id="PS50110"/>
    </source>
</evidence>
<dbReference type="SMART" id="SM00448">
    <property type="entry name" value="REC"/>
    <property type="match status" value="1"/>
</dbReference>
<evidence type="ECO:0000313" key="5">
    <source>
        <dbReference type="EMBL" id="RKF15745.1"/>
    </source>
</evidence>
<dbReference type="Gene3D" id="3.40.50.2300">
    <property type="match status" value="1"/>
</dbReference>
<dbReference type="InterPro" id="IPR011006">
    <property type="entry name" value="CheY-like_superfamily"/>
</dbReference>
<dbReference type="InterPro" id="IPR001789">
    <property type="entry name" value="Sig_transdc_resp-reg_receiver"/>
</dbReference>